<evidence type="ECO:0000313" key="3">
    <source>
        <dbReference type="EMBL" id="CAF4053282.1"/>
    </source>
</evidence>
<organism evidence="3 4">
    <name type="scientific">Didymodactylos carnosus</name>
    <dbReference type="NCBI Taxonomy" id="1234261"/>
    <lineage>
        <taxon>Eukaryota</taxon>
        <taxon>Metazoa</taxon>
        <taxon>Spiralia</taxon>
        <taxon>Gnathifera</taxon>
        <taxon>Rotifera</taxon>
        <taxon>Eurotatoria</taxon>
        <taxon>Bdelloidea</taxon>
        <taxon>Philodinida</taxon>
        <taxon>Philodinidae</taxon>
        <taxon>Didymodactylos</taxon>
    </lineage>
</organism>
<gene>
    <name evidence="2" type="ORF">OVA965_LOCUS26039</name>
    <name evidence="3" type="ORF">TMI583_LOCUS26772</name>
</gene>
<dbReference type="Proteomes" id="UP000682733">
    <property type="component" value="Unassembled WGS sequence"/>
</dbReference>
<dbReference type="EMBL" id="CAJNOK010016454">
    <property type="protein sequence ID" value="CAF1245758.1"/>
    <property type="molecule type" value="Genomic_DNA"/>
</dbReference>
<feature type="non-terminal residue" evidence="3">
    <location>
        <position position="1"/>
    </location>
</feature>
<evidence type="ECO:0000313" key="4">
    <source>
        <dbReference type="Proteomes" id="UP000682733"/>
    </source>
</evidence>
<feature type="transmembrane region" description="Helical" evidence="1">
    <location>
        <begin position="54"/>
        <end position="78"/>
    </location>
</feature>
<feature type="transmembrane region" description="Helical" evidence="1">
    <location>
        <begin position="98"/>
        <end position="119"/>
    </location>
</feature>
<keyword evidence="1" id="KW-1133">Transmembrane helix</keyword>
<keyword evidence="1" id="KW-0472">Membrane</keyword>
<dbReference type="AlphaFoldDB" id="A0A8S2PM62"/>
<evidence type="ECO:0000256" key="1">
    <source>
        <dbReference type="SAM" id="Phobius"/>
    </source>
</evidence>
<keyword evidence="1" id="KW-0812">Transmembrane</keyword>
<name>A0A8S2PM62_9BILA</name>
<proteinExistence type="predicted"/>
<reference evidence="3" key="1">
    <citation type="submission" date="2021-02" db="EMBL/GenBank/DDBJ databases">
        <authorList>
            <person name="Nowell W R."/>
        </authorList>
    </citation>
    <scope>NUCLEOTIDE SEQUENCE</scope>
</reference>
<comment type="caution">
    <text evidence="3">The sequence shown here is derived from an EMBL/GenBank/DDBJ whole genome shotgun (WGS) entry which is preliminary data.</text>
</comment>
<dbReference type="Proteomes" id="UP000677228">
    <property type="component" value="Unassembled WGS sequence"/>
</dbReference>
<protein>
    <submittedName>
        <fullName evidence="3">Uncharacterized protein</fullName>
    </submittedName>
</protein>
<evidence type="ECO:0000313" key="2">
    <source>
        <dbReference type="EMBL" id="CAF1245758.1"/>
    </source>
</evidence>
<sequence length="270" mass="30651">SIDGLWLWGVINVKDFKLALNSTTDSNGHQNETLEVQTVCYLQTNFSFTFTERLVYLIHADFLLLFLLHLLGLCLEIWLQCRLSCQNRLRASDHERQICLYVLYTFFLSTMTSLPFYMLRAFEIIVDYSLSHAVNSVTFSGYLFAQLLIGGASFKPILCLILFCPLSRSLFTQNLCTCSISCCPPNIFIEKQNHIFEGSQQVKPELSVIPCNAKTSLIIMNENSRRISLPQSSSQCCSSLSEHLQSSITTIKQQTISIEFVSKQQPITSI</sequence>
<dbReference type="EMBL" id="CAJOBA010038003">
    <property type="protein sequence ID" value="CAF4053282.1"/>
    <property type="molecule type" value="Genomic_DNA"/>
</dbReference>
<accession>A0A8S2PM62</accession>
<feature type="transmembrane region" description="Helical" evidence="1">
    <location>
        <begin position="139"/>
        <end position="163"/>
    </location>
</feature>